<accession>A0AAN1MIN9</accession>
<name>A0AAN1MIN9_9BURK</name>
<dbReference type="GeneID" id="55528601"/>
<evidence type="ECO:0000313" key="1">
    <source>
        <dbReference type="EMBL" id="AUT68557.1"/>
    </source>
</evidence>
<organism evidence="1 2">
    <name type="scientific">Paraburkholderia hospita</name>
    <dbReference type="NCBI Taxonomy" id="169430"/>
    <lineage>
        <taxon>Bacteria</taxon>
        <taxon>Pseudomonadati</taxon>
        <taxon>Pseudomonadota</taxon>
        <taxon>Betaproteobacteria</taxon>
        <taxon>Burkholderiales</taxon>
        <taxon>Burkholderiaceae</taxon>
        <taxon>Paraburkholderia</taxon>
    </lineage>
</organism>
<dbReference type="KEGG" id="phs:C2L64_09630"/>
<dbReference type="AlphaFoldDB" id="A0AAN1MIN9"/>
<dbReference type="RefSeq" id="WP_090838914.1">
    <property type="nucleotide sequence ID" value="NZ_CADFGJ010000009.1"/>
</dbReference>
<reference evidence="1 2" key="1">
    <citation type="submission" date="2018-01" db="EMBL/GenBank/DDBJ databases">
        <title>Species boundaries and ecological features among Paraburkholderia terrae DSMZ17804T, P. hospita DSMZ17164T and P. caribensis DSMZ13236T.</title>
        <authorList>
            <person name="Pratama A.A."/>
        </authorList>
    </citation>
    <scope>NUCLEOTIDE SEQUENCE [LARGE SCALE GENOMIC DNA]</scope>
    <source>
        <strain evidence="1 2">DSM 17164</strain>
    </source>
</reference>
<proteinExistence type="predicted"/>
<gene>
    <name evidence="1" type="ORF">C2L64_09630</name>
</gene>
<protein>
    <submittedName>
        <fullName evidence="1">ASCH domain-containing protein</fullName>
    </submittedName>
</protein>
<evidence type="ECO:0000313" key="2">
    <source>
        <dbReference type="Proteomes" id="UP000236649"/>
    </source>
</evidence>
<dbReference type="Proteomes" id="UP000236649">
    <property type="component" value="Chromosome 1"/>
</dbReference>
<dbReference type="EMBL" id="CP026105">
    <property type="protein sequence ID" value="AUT68557.1"/>
    <property type="molecule type" value="Genomic_DNA"/>
</dbReference>
<sequence>MKERPILFSGPMVRALLDGRKTQTRRVVKSRPWTTGDYFASGEYSTDLGYEASRGEFWAGFRHPSIHPDGSACYERCPYGAPGDRLWVRETWRGVVAINPPGKTTELGVARYVPDQQYCRRVEFQATQARDSEPWRPSIHMPRWASRITLEVTGVRVERLQDITEADAAAEGVESLRNEGEYWKDYLRSTAQCDELVCLNARDSFWTLWDSLNAARGFGWDANPWVWVVEFTRIN</sequence>